<accession>A0A7W7QTQ3</accession>
<gene>
    <name evidence="2" type="ORF">FHS44_006182</name>
</gene>
<feature type="signal peptide" evidence="1">
    <location>
        <begin position="1"/>
        <end position="25"/>
    </location>
</feature>
<evidence type="ECO:0000256" key="1">
    <source>
        <dbReference type="SAM" id="SignalP"/>
    </source>
</evidence>
<dbReference type="Proteomes" id="UP000552644">
    <property type="component" value="Unassembled WGS sequence"/>
</dbReference>
<name>A0A7W7QTQ3_9ACTN</name>
<evidence type="ECO:0000313" key="3">
    <source>
        <dbReference type="Proteomes" id="UP000552644"/>
    </source>
</evidence>
<feature type="chain" id="PRO_5039609624" description="Ig-like domain-containing protein" evidence="1">
    <location>
        <begin position="26"/>
        <end position="152"/>
    </location>
</feature>
<organism evidence="2 3">
    <name type="scientific">Streptosporangium saharense</name>
    <dbReference type="NCBI Taxonomy" id="1706840"/>
    <lineage>
        <taxon>Bacteria</taxon>
        <taxon>Bacillati</taxon>
        <taxon>Actinomycetota</taxon>
        <taxon>Actinomycetes</taxon>
        <taxon>Streptosporangiales</taxon>
        <taxon>Streptosporangiaceae</taxon>
        <taxon>Streptosporangium</taxon>
    </lineage>
</organism>
<proteinExistence type="predicted"/>
<reference evidence="2 3" key="1">
    <citation type="submission" date="2020-08" db="EMBL/GenBank/DDBJ databases">
        <title>Genomic Encyclopedia of Type Strains, Phase III (KMG-III): the genomes of soil and plant-associated and newly described type strains.</title>
        <authorList>
            <person name="Whitman W."/>
        </authorList>
    </citation>
    <scope>NUCLEOTIDE SEQUENCE [LARGE SCALE GENOMIC DNA]</scope>
    <source>
        <strain evidence="2 3">CECT 8840</strain>
    </source>
</reference>
<comment type="caution">
    <text evidence="2">The sequence shown here is derived from an EMBL/GenBank/DDBJ whole genome shotgun (WGS) entry which is preliminary data.</text>
</comment>
<dbReference type="RefSeq" id="WP_184720859.1">
    <property type="nucleotide sequence ID" value="NZ_JACHJP010000008.1"/>
</dbReference>
<protein>
    <recommendedName>
        <fullName evidence="4">Ig-like domain-containing protein</fullName>
    </recommendedName>
</protein>
<dbReference type="AlphaFoldDB" id="A0A7W7QTQ3"/>
<keyword evidence="3" id="KW-1185">Reference proteome</keyword>
<evidence type="ECO:0008006" key="4">
    <source>
        <dbReference type="Google" id="ProtNLM"/>
    </source>
</evidence>
<sequence length="152" mass="16594">MSTSRTFRILRRTILTITAVMVLFATNLTGASATRALTGWACSTPPGYVYDEVQYSYQCSQSSWTSPVYHVLAPYDGLTACVSATGWTYDQITYTSGCSFLGTTATTFHLRQPVDGLWACVVPSGWSYTATATTFDCSYTTGVPSTKFQLVH</sequence>
<dbReference type="EMBL" id="JACHJP010000008">
    <property type="protein sequence ID" value="MBB4919046.1"/>
    <property type="molecule type" value="Genomic_DNA"/>
</dbReference>
<evidence type="ECO:0000313" key="2">
    <source>
        <dbReference type="EMBL" id="MBB4919046.1"/>
    </source>
</evidence>
<keyword evidence="1" id="KW-0732">Signal</keyword>